<dbReference type="PANTHER" id="PTHR22854:SF2">
    <property type="entry name" value="INDOLE-3-GLYCEROL-PHOSPHATE SYNTHASE"/>
    <property type="match status" value="1"/>
</dbReference>
<evidence type="ECO:0000256" key="5">
    <source>
        <dbReference type="ARBA" id="ARBA00022793"/>
    </source>
</evidence>
<comment type="catalytic activity">
    <reaction evidence="1 9">
        <text>1-(2-carboxyphenylamino)-1-deoxy-D-ribulose 5-phosphate + H(+) = (1S,2R)-1-C-(indol-3-yl)glycerol 3-phosphate + CO2 + H2O</text>
        <dbReference type="Rhea" id="RHEA:23476"/>
        <dbReference type="ChEBI" id="CHEBI:15377"/>
        <dbReference type="ChEBI" id="CHEBI:15378"/>
        <dbReference type="ChEBI" id="CHEBI:16526"/>
        <dbReference type="ChEBI" id="CHEBI:58613"/>
        <dbReference type="ChEBI" id="CHEBI:58866"/>
        <dbReference type="EC" id="4.1.1.48"/>
    </reaction>
</comment>
<dbReference type="Gene3D" id="3.20.20.70">
    <property type="entry name" value="Aldolase class I"/>
    <property type="match status" value="1"/>
</dbReference>
<organism evidence="11 12">
    <name type="scientific">Alteribacter lacisalsi</name>
    <dbReference type="NCBI Taxonomy" id="2045244"/>
    <lineage>
        <taxon>Bacteria</taxon>
        <taxon>Bacillati</taxon>
        <taxon>Bacillota</taxon>
        <taxon>Bacilli</taxon>
        <taxon>Bacillales</taxon>
        <taxon>Bacillaceae</taxon>
        <taxon>Alteribacter</taxon>
    </lineage>
</organism>
<dbReference type="AlphaFoldDB" id="A0A2W0HXD1"/>
<dbReference type="InterPro" id="IPR013785">
    <property type="entry name" value="Aldolase_TIM"/>
</dbReference>
<dbReference type="Proteomes" id="UP000248066">
    <property type="component" value="Unassembled WGS sequence"/>
</dbReference>
<dbReference type="OrthoDB" id="9804217at2"/>
<dbReference type="InterPro" id="IPR013798">
    <property type="entry name" value="Indole-3-glycerol_P_synth_dom"/>
</dbReference>
<evidence type="ECO:0000256" key="3">
    <source>
        <dbReference type="ARBA" id="ARBA00008737"/>
    </source>
</evidence>
<name>A0A2W0HXD1_9BACI</name>
<keyword evidence="6 9" id="KW-0822">Tryptophan biosynthesis</keyword>
<evidence type="ECO:0000256" key="7">
    <source>
        <dbReference type="ARBA" id="ARBA00023141"/>
    </source>
</evidence>
<comment type="caution">
    <text evidence="11">The sequence shown here is derived from an EMBL/GenBank/DDBJ whole genome shotgun (WGS) entry which is preliminary data.</text>
</comment>
<dbReference type="EC" id="4.1.1.48" evidence="9"/>
<gene>
    <name evidence="9" type="primary">trpC</name>
    <name evidence="11" type="ORF">CR205_07445</name>
</gene>
<comment type="similarity">
    <text evidence="3 9">Belongs to the TrpC family.</text>
</comment>
<dbReference type="GO" id="GO:0004425">
    <property type="term" value="F:indole-3-glycerol-phosphate synthase activity"/>
    <property type="evidence" value="ECO:0007669"/>
    <property type="project" value="UniProtKB-UniRule"/>
</dbReference>
<feature type="domain" description="Indole-3-glycerol phosphate synthase" evidence="10">
    <location>
        <begin position="11"/>
        <end position="245"/>
    </location>
</feature>
<keyword evidence="8 9" id="KW-0456">Lyase</keyword>
<dbReference type="FunFam" id="3.20.20.70:FF:000024">
    <property type="entry name" value="Indole-3-glycerol phosphate synthase"/>
    <property type="match status" value="1"/>
</dbReference>
<dbReference type="GO" id="GO:0004640">
    <property type="term" value="F:phosphoribosylanthranilate isomerase activity"/>
    <property type="evidence" value="ECO:0007669"/>
    <property type="project" value="TreeGrafter"/>
</dbReference>
<protein>
    <recommendedName>
        <fullName evidence="9">Indole-3-glycerol phosphate synthase</fullName>
        <shortName evidence="9">IGPS</shortName>
        <ecNumber evidence="9">4.1.1.48</ecNumber>
    </recommendedName>
</protein>
<keyword evidence="12" id="KW-1185">Reference proteome</keyword>
<dbReference type="EMBL" id="PDOF01000001">
    <property type="protein sequence ID" value="PYZ98418.1"/>
    <property type="molecule type" value="Genomic_DNA"/>
</dbReference>
<accession>A0A2W0HXD1</accession>
<dbReference type="HAMAP" id="MF_00134_B">
    <property type="entry name" value="IGPS_B"/>
    <property type="match status" value="1"/>
</dbReference>
<dbReference type="NCBIfam" id="NF001377">
    <property type="entry name" value="PRK00278.2-4"/>
    <property type="match status" value="1"/>
</dbReference>
<evidence type="ECO:0000256" key="1">
    <source>
        <dbReference type="ARBA" id="ARBA00001633"/>
    </source>
</evidence>
<evidence type="ECO:0000256" key="6">
    <source>
        <dbReference type="ARBA" id="ARBA00022822"/>
    </source>
</evidence>
<evidence type="ECO:0000259" key="10">
    <source>
        <dbReference type="Pfam" id="PF00218"/>
    </source>
</evidence>
<dbReference type="UniPathway" id="UPA00035">
    <property type="reaction ID" value="UER00043"/>
</dbReference>
<evidence type="ECO:0000313" key="11">
    <source>
        <dbReference type="EMBL" id="PYZ98418.1"/>
    </source>
</evidence>
<dbReference type="PROSITE" id="PS00614">
    <property type="entry name" value="IGPS"/>
    <property type="match status" value="1"/>
</dbReference>
<reference evidence="11 12" key="1">
    <citation type="submission" date="2017-10" db="EMBL/GenBank/DDBJ databases">
        <title>Bacillus sp. nov., a halophilic bacterium isolated from a Yangshapao Lake.</title>
        <authorList>
            <person name="Wang H."/>
        </authorList>
    </citation>
    <scope>NUCLEOTIDE SEQUENCE [LARGE SCALE GENOMIC DNA]</scope>
    <source>
        <strain evidence="11 12">YSP-3</strain>
    </source>
</reference>
<comment type="pathway">
    <text evidence="2 9">Amino-acid biosynthesis; L-tryptophan biosynthesis; L-tryptophan from chorismate: step 4/5.</text>
</comment>
<dbReference type="InterPro" id="IPR011060">
    <property type="entry name" value="RibuloseP-bd_barrel"/>
</dbReference>
<dbReference type="PANTHER" id="PTHR22854">
    <property type="entry name" value="TRYPTOPHAN BIOSYNTHESIS PROTEIN"/>
    <property type="match status" value="1"/>
</dbReference>
<evidence type="ECO:0000256" key="9">
    <source>
        <dbReference type="HAMAP-Rule" id="MF_00134"/>
    </source>
</evidence>
<dbReference type="SUPFAM" id="SSF51366">
    <property type="entry name" value="Ribulose-phoshate binding barrel"/>
    <property type="match status" value="1"/>
</dbReference>
<keyword evidence="4 9" id="KW-0028">Amino-acid biosynthesis</keyword>
<dbReference type="InterPro" id="IPR001468">
    <property type="entry name" value="Indole-3-GlycerolPSynthase_CS"/>
</dbReference>
<dbReference type="CDD" id="cd00331">
    <property type="entry name" value="IGPS"/>
    <property type="match status" value="1"/>
</dbReference>
<evidence type="ECO:0000313" key="12">
    <source>
        <dbReference type="Proteomes" id="UP000248066"/>
    </source>
</evidence>
<keyword evidence="5 9" id="KW-0210">Decarboxylase</keyword>
<sequence length="254" mass="28002">MILEQIIAKKQEETAGLSFIESDARPDRNFLDALRKPVRQKAVIAEIKKASPSKGVIVENMNPAGIGRAYENAGADVLSILTDETFFKGHSRFIKEVKQHVNLPVLRKDFIIDERQIEESVLMGADAILLIAAALKPEELAYLHEKAVQRGLDVLVEVHSETELRDVLSVCTPHLLGVNNRDLNTFRTCLSFTEKIAPLIPKGTMLISESGIHTPEDVRRVAAAGADGLLIGEALMLAEDKRKKLDFLFSGVKG</sequence>
<dbReference type="GO" id="GO:0000162">
    <property type="term" value="P:L-tryptophan biosynthetic process"/>
    <property type="evidence" value="ECO:0007669"/>
    <property type="project" value="UniProtKB-UniRule"/>
</dbReference>
<evidence type="ECO:0000256" key="8">
    <source>
        <dbReference type="ARBA" id="ARBA00023239"/>
    </source>
</evidence>
<evidence type="ECO:0000256" key="2">
    <source>
        <dbReference type="ARBA" id="ARBA00004696"/>
    </source>
</evidence>
<proteinExistence type="inferred from homology"/>
<keyword evidence="7 9" id="KW-0057">Aromatic amino acid biosynthesis</keyword>
<dbReference type="InterPro" id="IPR045186">
    <property type="entry name" value="Indole-3-glycerol_P_synth"/>
</dbReference>
<evidence type="ECO:0000256" key="4">
    <source>
        <dbReference type="ARBA" id="ARBA00022605"/>
    </source>
</evidence>
<dbReference type="Pfam" id="PF00218">
    <property type="entry name" value="IGPS"/>
    <property type="match status" value="1"/>
</dbReference>